<dbReference type="GO" id="GO:0030422">
    <property type="term" value="P:siRNA processing"/>
    <property type="evidence" value="ECO:0007669"/>
    <property type="project" value="TreeGrafter"/>
</dbReference>
<dbReference type="PROSITE" id="PS50102">
    <property type="entry name" value="RRM"/>
    <property type="match status" value="1"/>
</dbReference>
<evidence type="ECO:0000313" key="12">
    <source>
        <dbReference type="Proteomes" id="UP000022910"/>
    </source>
</evidence>
<evidence type="ECO:0000256" key="2">
    <source>
        <dbReference type="ARBA" id="ARBA00022484"/>
    </source>
</evidence>
<evidence type="ECO:0000256" key="6">
    <source>
        <dbReference type="ARBA" id="ARBA00023158"/>
    </source>
</evidence>
<dbReference type="OrthoDB" id="6513042at2759"/>
<keyword evidence="5 8" id="KW-0694">RNA-binding</keyword>
<evidence type="ECO:0000256" key="3">
    <source>
        <dbReference type="ARBA" id="ARBA00022679"/>
    </source>
</evidence>
<evidence type="ECO:0000313" key="11">
    <source>
        <dbReference type="EMBL" id="EXX54681.1"/>
    </source>
</evidence>
<evidence type="ECO:0000256" key="5">
    <source>
        <dbReference type="ARBA" id="ARBA00022884"/>
    </source>
</evidence>
<dbReference type="SUPFAM" id="SSF54928">
    <property type="entry name" value="RNA-binding domain, RBD"/>
    <property type="match status" value="1"/>
</dbReference>
<gene>
    <name evidence="11" type="ORF">RirG_232240</name>
</gene>
<keyword evidence="4 9" id="KW-0548">Nucleotidyltransferase</keyword>
<comment type="similarity">
    <text evidence="1 9">Belongs to the RdRP family.</text>
</comment>
<dbReference type="InterPro" id="IPR058751">
    <property type="entry name" value="RDRP_helical"/>
</dbReference>
<name>A0A015K5K6_RHIIW</name>
<dbReference type="GO" id="GO:0003968">
    <property type="term" value="F:RNA-directed RNA polymerase activity"/>
    <property type="evidence" value="ECO:0007669"/>
    <property type="project" value="UniProtKB-KW"/>
</dbReference>
<reference evidence="11 12" key="1">
    <citation type="submission" date="2014-02" db="EMBL/GenBank/DDBJ databases">
        <title>Single nucleus genome sequencing reveals high similarity among nuclei of an endomycorrhizal fungus.</title>
        <authorList>
            <person name="Lin K."/>
            <person name="Geurts R."/>
            <person name="Zhang Z."/>
            <person name="Limpens E."/>
            <person name="Saunders D.G."/>
            <person name="Mu D."/>
            <person name="Pang E."/>
            <person name="Cao H."/>
            <person name="Cha H."/>
            <person name="Lin T."/>
            <person name="Zhou Q."/>
            <person name="Shang Y."/>
            <person name="Li Y."/>
            <person name="Ivanov S."/>
            <person name="Sharma T."/>
            <person name="Velzen R.V."/>
            <person name="Ruijter N.D."/>
            <person name="Aanen D.K."/>
            <person name="Win J."/>
            <person name="Kamoun S."/>
            <person name="Bisseling T."/>
            <person name="Huang S."/>
        </authorList>
    </citation>
    <scope>NUCLEOTIDE SEQUENCE [LARGE SCALE GENOMIC DNA]</scope>
    <source>
        <strain evidence="12">DAOM197198w</strain>
    </source>
</reference>
<dbReference type="InterPro" id="IPR000504">
    <property type="entry name" value="RRM_dom"/>
</dbReference>
<dbReference type="SMR" id="A0A015K5K6"/>
<dbReference type="OMA" id="IAPFRFP"/>
<dbReference type="HOGENOM" id="CLU_001366_0_0_1"/>
<evidence type="ECO:0000256" key="8">
    <source>
        <dbReference type="PROSITE-ProRule" id="PRU00176"/>
    </source>
</evidence>
<evidence type="ECO:0000256" key="7">
    <source>
        <dbReference type="ARBA" id="ARBA00048744"/>
    </source>
</evidence>
<dbReference type="GO" id="GO:0003723">
    <property type="term" value="F:RNA binding"/>
    <property type="evidence" value="ECO:0007669"/>
    <property type="project" value="UniProtKB-UniRule"/>
</dbReference>
<dbReference type="PANTHER" id="PTHR23079">
    <property type="entry name" value="RNA-DEPENDENT RNA POLYMERASE"/>
    <property type="match status" value="1"/>
</dbReference>
<evidence type="ECO:0000256" key="9">
    <source>
        <dbReference type="RuleBase" id="RU363098"/>
    </source>
</evidence>
<dbReference type="InterPro" id="IPR057596">
    <property type="entry name" value="RDRP_core"/>
</dbReference>
<keyword evidence="3 9" id="KW-0808">Transferase</keyword>
<dbReference type="GO" id="GO:0031380">
    <property type="term" value="C:nuclear RNA-directed RNA polymerase complex"/>
    <property type="evidence" value="ECO:0007669"/>
    <property type="project" value="TreeGrafter"/>
</dbReference>
<dbReference type="EMBL" id="JEMT01028433">
    <property type="protein sequence ID" value="EXX54681.1"/>
    <property type="molecule type" value="Genomic_DNA"/>
</dbReference>
<dbReference type="CDD" id="cd00590">
    <property type="entry name" value="RRM_SF"/>
    <property type="match status" value="1"/>
</dbReference>
<proteinExistence type="inferred from homology"/>
<sequence length="1186" mass="136904">MNRNNNRRYNNNNINIINTFEDGTPKDWRNFIELKFKVTGIPTHVKEQDLRNLFSDHGAVHKVEIETTDDDESKGVAYVTFKPVPDYPFWAKQIRINRKLLRIAYHSHSTMTFVDQDGKTKLKFYTFPAASLEMGGYLDPNTFVPEFKYIEAVKFTINYQRRCIIIEFGVPFDQRCHFFKLEIAFKDVDGDFHVVLENTEKGPIGSITIANKFPAKYWVLDNRLQSKDNFNWCYDDSWKRKTELRVTPKSKEEKEIPLQPNMPDKSEKLGRCLAFRITLNLDMVGDKPFEGVKRFKRMIDLSKEYNLVSKNINIDETIPLCTIDGSILQKVVDRSKLNFRVLYMLESNISFNYLNNYNLKEDFIILLSKLPIHVAIYILEGIYSRKKRIYDPLTYLRSELQIIKSNHVDINPKYIPSHCVMMRKVVISPTTMYLLHPTIETSNRVIRRFRDKMDNFLRIQFVDEACGKVGSSNGNNIYALYNRIYHTLNRGIKIGNRHYEFLAFSSSQLRDHSCWFFASTEDLTANHIRDWMGDFTSIKNVAKYAARMGQCFSSTREIQDLPVNNIEEISDIVKNGYTFSDGTGKLSFSLANKIAQELELKYIPSAFQFRLAGYKGVLCQSRFVRGDEIKVRPSQYKFESSHNVLEVIRCSNFIPAYLNRQAITLLSTLGIPDNVFIEMKDLQVNELNKIFNDERTAIKLLQKNSDEYGISRELADLVKAGFLQIKDPYVTNLISLFRLVMLRDLKKKAKIRVEKGAFLLGVLDETQSLNENEIYCCVTDPNGRNGRRVITGTCIVFRNPCFHPGDIRVVTAVNCKNLSNLMDVVVFPATGYRDIPSQCSGGDLDGDDFTIIYDERLIPKKKRIEPMAYEAQRPDYIENVTIEDVQSFFVNYILSDQLGIIANSHLAKADHFETGAFHGQCIRLAQLHSEAVDFPKTGKPAILSSVLRANTFPDFMEKHDKPTYISEKVLGILYRSINEEAFNPSYQMVLDDRLHVQGYKTYVEEARKIKSTYDADIKGLMNQYGVKTEFEVTSGYIVNTIINLERKKSRDINKSVMDAFISIRRHYRKLFEEEFYGKGTNIISPVAHNRMRAKAAAWYFVTYHPAELKGNPSERMISFPWVAYDVLCDIVNETSESNVNNVINIKPNVKNKQKTAGKKSKSNTINVLPKNDDINDDIEVLKRSLN</sequence>
<dbReference type="Pfam" id="PF26252">
    <property type="entry name" value="RdRP_helical"/>
    <property type="match status" value="1"/>
</dbReference>
<dbReference type="InterPro" id="IPR058752">
    <property type="entry name" value="RDRP_C_head"/>
</dbReference>
<protein>
    <recommendedName>
        <fullName evidence="9">RNA-dependent RNA polymerase</fullName>
        <ecNumber evidence="9">2.7.7.48</ecNumber>
    </recommendedName>
</protein>
<dbReference type="Pfam" id="PF00076">
    <property type="entry name" value="RRM_1"/>
    <property type="match status" value="1"/>
</dbReference>
<keyword evidence="12" id="KW-1185">Reference proteome</keyword>
<accession>A0A015K5K6</accession>
<dbReference type="AlphaFoldDB" id="A0A015K5K6"/>
<evidence type="ECO:0000256" key="4">
    <source>
        <dbReference type="ARBA" id="ARBA00022695"/>
    </source>
</evidence>
<evidence type="ECO:0000256" key="1">
    <source>
        <dbReference type="ARBA" id="ARBA00005762"/>
    </source>
</evidence>
<feature type="domain" description="RRM" evidence="10">
    <location>
        <begin position="34"/>
        <end position="108"/>
    </location>
</feature>
<dbReference type="Gene3D" id="3.30.70.330">
    <property type="match status" value="1"/>
</dbReference>
<dbReference type="InterPro" id="IPR007855">
    <property type="entry name" value="RDRP"/>
</dbReference>
<dbReference type="Proteomes" id="UP000022910">
    <property type="component" value="Unassembled WGS sequence"/>
</dbReference>
<dbReference type="EC" id="2.7.7.48" evidence="9"/>
<comment type="catalytic activity">
    <reaction evidence="7 9">
        <text>RNA(n) + a ribonucleoside 5'-triphosphate = RNA(n+1) + diphosphate</text>
        <dbReference type="Rhea" id="RHEA:21248"/>
        <dbReference type="Rhea" id="RHEA-COMP:14527"/>
        <dbReference type="Rhea" id="RHEA-COMP:17342"/>
        <dbReference type="ChEBI" id="CHEBI:33019"/>
        <dbReference type="ChEBI" id="CHEBI:61557"/>
        <dbReference type="ChEBI" id="CHEBI:140395"/>
        <dbReference type="EC" id="2.7.7.48"/>
    </reaction>
</comment>
<dbReference type="InterPro" id="IPR035979">
    <property type="entry name" value="RBD_domain_sf"/>
</dbReference>
<evidence type="ECO:0000259" key="10">
    <source>
        <dbReference type="PROSITE" id="PS50102"/>
    </source>
</evidence>
<comment type="caution">
    <text evidence="11">The sequence shown here is derived from an EMBL/GenBank/DDBJ whole genome shotgun (WGS) entry which is preliminary data.</text>
</comment>
<dbReference type="Pfam" id="PF05183">
    <property type="entry name" value="RdRP"/>
    <property type="match status" value="1"/>
</dbReference>
<dbReference type="Pfam" id="PF26253">
    <property type="entry name" value="RdRP_head"/>
    <property type="match status" value="1"/>
</dbReference>
<keyword evidence="6" id="KW-0943">RNA-mediated gene silencing</keyword>
<dbReference type="PANTHER" id="PTHR23079:SF55">
    <property type="entry name" value="RNA-DIRECTED RNA POLYMERASE"/>
    <property type="match status" value="1"/>
</dbReference>
<organism evidence="11 12">
    <name type="scientific">Rhizophagus irregularis (strain DAOM 197198w)</name>
    <name type="common">Glomus intraradices</name>
    <dbReference type="NCBI Taxonomy" id="1432141"/>
    <lineage>
        <taxon>Eukaryota</taxon>
        <taxon>Fungi</taxon>
        <taxon>Fungi incertae sedis</taxon>
        <taxon>Mucoromycota</taxon>
        <taxon>Glomeromycotina</taxon>
        <taxon>Glomeromycetes</taxon>
        <taxon>Glomerales</taxon>
        <taxon>Glomeraceae</taxon>
        <taxon>Rhizophagus</taxon>
    </lineage>
</organism>
<dbReference type="InterPro" id="IPR012677">
    <property type="entry name" value="Nucleotide-bd_a/b_plait_sf"/>
</dbReference>
<keyword evidence="2 9" id="KW-0696">RNA-directed RNA polymerase</keyword>